<keyword evidence="6 10" id="KW-0443">Lipid metabolism</keyword>
<evidence type="ECO:0000256" key="8">
    <source>
        <dbReference type="ARBA" id="ARBA00023268"/>
    </source>
</evidence>
<dbReference type="AlphaFoldDB" id="A0A9D9GZ64"/>
<keyword evidence="8 10" id="KW-0511">Multifunctional enzyme</keyword>
<keyword evidence="11" id="KW-1133">Transmembrane helix</keyword>
<keyword evidence="2 10" id="KW-0963">Cytoplasm</keyword>
<evidence type="ECO:0000259" key="12">
    <source>
        <dbReference type="Pfam" id="PF08541"/>
    </source>
</evidence>
<gene>
    <name evidence="10" type="primary">fabH</name>
    <name evidence="14" type="ORF">IAC68_06885</name>
</gene>
<dbReference type="CDD" id="cd00830">
    <property type="entry name" value="KAS_III"/>
    <property type="match status" value="1"/>
</dbReference>
<dbReference type="GO" id="GO:0044550">
    <property type="term" value="P:secondary metabolite biosynthetic process"/>
    <property type="evidence" value="ECO:0007669"/>
    <property type="project" value="TreeGrafter"/>
</dbReference>
<evidence type="ECO:0000256" key="7">
    <source>
        <dbReference type="ARBA" id="ARBA00023160"/>
    </source>
</evidence>
<evidence type="ECO:0000256" key="1">
    <source>
        <dbReference type="ARBA" id="ARBA00008642"/>
    </source>
</evidence>
<dbReference type="Pfam" id="PF08545">
    <property type="entry name" value="ACP_syn_III"/>
    <property type="match status" value="1"/>
</dbReference>
<dbReference type="Gene3D" id="3.40.47.10">
    <property type="match status" value="1"/>
</dbReference>
<feature type="domain" description="Beta-ketoacyl-[acyl-carrier-protein] synthase III N-terminal" evidence="13">
    <location>
        <begin position="110"/>
        <end position="189"/>
    </location>
</feature>
<keyword evidence="11" id="KW-0812">Transmembrane</keyword>
<feature type="region of interest" description="ACP-binding" evidence="10">
    <location>
        <begin position="258"/>
        <end position="262"/>
    </location>
</feature>
<evidence type="ECO:0000256" key="3">
    <source>
        <dbReference type="ARBA" id="ARBA00022516"/>
    </source>
</evidence>
<evidence type="ECO:0000256" key="6">
    <source>
        <dbReference type="ARBA" id="ARBA00023098"/>
    </source>
</evidence>
<comment type="caution">
    <text evidence="14">The sequence shown here is derived from an EMBL/GenBank/DDBJ whole genome shotgun (WGS) entry which is preliminary data.</text>
</comment>
<evidence type="ECO:0000313" key="15">
    <source>
        <dbReference type="Proteomes" id="UP000823635"/>
    </source>
</evidence>
<evidence type="ECO:0000256" key="2">
    <source>
        <dbReference type="ARBA" id="ARBA00022490"/>
    </source>
</evidence>
<comment type="subunit">
    <text evidence="10">Homodimer.</text>
</comment>
<feature type="transmembrane region" description="Helical" evidence="11">
    <location>
        <begin position="310"/>
        <end position="329"/>
    </location>
</feature>
<dbReference type="Proteomes" id="UP000823635">
    <property type="component" value="Unassembled WGS sequence"/>
</dbReference>
<dbReference type="InterPro" id="IPR004655">
    <property type="entry name" value="FabH"/>
</dbReference>
<feature type="domain" description="Beta-ketoacyl-[acyl-carrier-protein] synthase III C-terminal" evidence="12">
    <location>
        <begin position="241"/>
        <end position="328"/>
    </location>
</feature>
<feature type="active site" evidence="10">
    <location>
        <position position="287"/>
    </location>
</feature>
<feature type="active site" evidence="10">
    <location>
        <position position="257"/>
    </location>
</feature>
<comment type="subcellular location">
    <subcellularLocation>
        <location evidence="10">Cytoplasm</location>
    </subcellularLocation>
</comment>
<keyword evidence="4 10" id="KW-0808">Transferase</keyword>
<evidence type="ECO:0000256" key="11">
    <source>
        <dbReference type="SAM" id="Phobius"/>
    </source>
</evidence>
<sequence length="330" mass="36729">MSEKRAVITGIEAYLPDYVLTNDELSTMVETSDEWIMSRVGIKTRRILKEDGLGTSYMGEAAVKKLLEATGTKPEEVDMLVCATVTPDMLFPATANIICDKCGILNAWGYDINAGCSGFIFTFETVRTFIESGRYKKVVLVCGERMSGIVDYTDRTTCPLFGDGAVAMLVEPTDDLNLGFQDSILHVDGVGRHYLYMEAGGSMYPATEETVKNRKHFVHQDGQHVFKYAVSHMADVSAEMMERHNLTADDIAYLIPHQANLRIIDATGRRMGLTPEKILIDIEKFGNTAGTSIPLALWDFKDKFKKGDTLIFSAFGAGFTWGTILYRWGY</sequence>
<protein>
    <recommendedName>
        <fullName evidence="10">Beta-ketoacyl-[acyl-carrier-protein] synthase III</fullName>
        <shortName evidence="10">Beta-ketoacyl-ACP synthase III</shortName>
        <shortName evidence="10">KAS III</shortName>
        <ecNumber evidence="10">2.3.1.180</ecNumber>
    </recommendedName>
    <alternativeName>
        <fullName evidence="10">3-oxoacyl-[acyl-carrier-protein] synthase 3</fullName>
    </alternativeName>
    <alternativeName>
        <fullName evidence="10">3-oxoacyl-[acyl-carrier-protein] synthase III</fullName>
    </alternativeName>
</protein>
<evidence type="ECO:0000256" key="9">
    <source>
        <dbReference type="ARBA" id="ARBA00023315"/>
    </source>
</evidence>
<dbReference type="GO" id="GO:0004315">
    <property type="term" value="F:3-oxoacyl-[acyl-carrier-protein] synthase activity"/>
    <property type="evidence" value="ECO:0007669"/>
    <property type="project" value="InterPro"/>
</dbReference>
<comment type="similarity">
    <text evidence="1 10">Belongs to the thiolase-like superfamily. FabH family.</text>
</comment>
<organism evidence="14 15">
    <name type="scientific">Candidatus Egerieousia excrementavium</name>
    <dbReference type="NCBI Taxonomy" id="2840778"/>
    <lineage>
        <taxon>Bacteria</taxon>
        <taxon>Pseudomonadati</taxon>
        <taxon>Bacteroidota</taxon>
        <taxon>Bacteroidia</taxon>
        <taxon>Bacteroidales</taxon>
        <taxon>Candidatus Egerieousia</taxon>
    </lineage>
</organism>
<dbReference type="NCBIfam" id="NF006829">
    <property type="entry name" value="PRK09352.1"/>
    <property type="match status" value="1"/>
</dbReference>
<keyword evidence="7 10" id="KW-0275">Fatty acid biosynthesis</keyword>
<name>A0A9D9GZ64_9BACT</name>
<dbReference type="HAMAP" id="MF_01815">
    <property type="entry name" value="FabH"/>
    <property type="match status" value="1"/>
</dbReference>
<dbReference type="PANTHER" id="PTHR34069">
    <property type="entry name" value="3-OXOACYL-[ACYL-CARRIER-PROTEIN] SYNTHASE 3"/>
    <property type="match status" value="1"/>
</dbReference>
<dbReference type="InterPro" id="IPR013751">
    <property type="entry name" value="ACP_syn_III_N"/>
</dbReference>
<dbReference type="EC" id="2.3.1.180" evidence="10"/>
<comment type="domain">
    <text evidence="10">The last Arg residue of the ACP-binding site is essential for the weak association between ACP/AcpP and FabH.</text>
</comment>
<evidence type="ECO:0000313" key="14">
    <source>
        <dbReference type="EMBL" id="MBO8429637.1"/>
    </source>
</evidence>
<comment type="catalytic activity">
    <reaction evidence="10">
        <text>malonyl-[ACP] + acetyl-CoA + H(+) = 3-oxobutanoyl-[ACP] + CO2 + CoA</text>
        <dbReference type="Rhea" id="RHEA:12080"/>
        <dbReference type="Rhea" id="RHEA-COMP:9623"/>
        <dbReference type="Rhea" id="RHEA-COMP:9625"/>
        <dbReference type="ChEBI" id="CHEBI:15378"/>
        <dbReference type="ChEBI" id="CHEBI:16526"/>
        <dbReference type="ChEBI" id="CHEBI:57287"/>
        <dbReference type="ChEBI" id="CHEBI:57288"/>
        <dbReference type="ChEBI" id="CHEBI:78449"/>
        <dbReference type="ChEBI" id="CHEBI:78450"/>
        <dbReference type="EC" id="2.3.1.180"/>
    </reaction>
</comment>
<dbReference type="PANTHER" id="PTHR34069:SF2">
    <property type="entry name" value="BETA-KETOACYL-[ACYL-CARRIER-PROTEIN] SYNTHASE III"/>
    <property type="match status" value="1"/>
</dbReference>
<dbReference type="InterPro" id="IPR016039">
    <property type="entry name" value="Thiolase-like"/>
</dbReference>
<evidence type="ECO:0000256" key="10">
    <source>
        <dbReference type="HAMAP-Rule" id="MF_01815"/>
    </source>
</evidence>
<feature type="active site" evidence="10">
    <location>
        <position position="116"/>
    </location>
</feature>
<reference evidence="14" key="2">
    <citation type="journal article" date="2021" name="PeerJ">
        <title>Extensive microbial diversity within the chicken gut microbiome revealed by metagenomics and culture.</title>
        <authorList>
            <person name="Gilroy R."/>
            <person name="Ravi A."/>
            <person name="Getino M."/>
            <person name="Pursley I."/>
            <person name="Horton D.L."/>
            <person name="Alikhan N.F."/>
            <person name="Baker D."/>
            <person name="Gharbi K."/>
            <person name="Hall N."/>
            <person name="Watson M."/>
            <person name="Adriaenssens E.M."/>
            <person name="Foster-Nyarko E."/>
            <person name="Jarju S."/>
            <person name="Secka A."/>
            <person name="Antonio M."/>
            <person name="Oren A."/>
            <person name="Chaudhuri R.R."/>
            <person name="La Ragione R."/>
            <person name="Hildebrand F."/>
            <person name="Pallen M.J."/>
        </authorList>
    </citation>
    <scope>NUCLEOTIDE SEQUENCE</scope>
    <source>
        <strain evidence="14">15467</strain>
    </source>
</reference>
<keyword evidence="9 10" id="KW-0012">Acyltransferase</keyword>
<dbReference type="GO" id="GO:0006633">
    <property type="term" value="P:fatty acid biosynthetic process"/>
    <property type="evidence" value="ECO:0007669"/>
    <property type="project" value="UniProtKB-UniRule"/>
</dbReference>
<dbReference type="NCBIfam" id="TIGR00747">
    <property type="entry name" value="fabH"/>
    <property type="match status" value="1"/>
</dbReference>
<reference evidence="14" key="1">
    <citation type="submission" date="2020-10" db="EMBL/GenBank/DDBJ databases">
        <authorList>
            <person name="Gilroy R."/>
        </authorList>
    </citation>
    <scope>NUCLEOTIDE SEQUENCE</scope>
    <source>
        <strain evidence="14">15467</strain>
    </source>
</reference>
<dbReference type="GO" id="GO:0033818">
    <property type="term" value="F:beta-ketoacyl-acyl-carrier-protein synthase III activity"/>
    <property type="evidence" value="ECO:0007669"/>
    <property type="project" value="UniProtKB-UniRule"/>
</dbReference>
<evidence type="ECO:0000259" key="13">
    <source>
        <dbReference type="Pfam" id="PF08545"/>
    </source>
</evidence>
<evidence type="ECO:0000256" key="4">
    <source>
        <dbReference type="ARBA" id="ARBA00022679"/>
    </source>
</evidence>
<dbReference type="SUPFAM" id="SSF53901">
    <property type="entry name" value="Thiolase-like"/>
    <property type="match status" value="1"/>
</dbReference>
<dbReference type="Pfam" id="PF08541">
    <property type="entry name" value="ACP_syn_III_C"/>
    <property type="match status" value="1"/>
</dbReference>
<keyword evidence="3 10" id="KW-0444">Lipid biosynthesis</keyword>
<dbReference type="GO" id="GO:0005737">
    <property type="term" value="C:cytoplasm"/>
    <property type="evidence" value="ECO:0007669"/>
    <property type="project" value="UniProtKB-SubCell"/>
</dbReference>
<comment type="function">
    <text evidence="10">Catalyzes the condensation reaction of fatty acid synthesis by the addition to an acyl acceptor of two carbons from malonyl-ACP. Catalyzes the first condensation reaction which initiates fatty acid synthesis and may therefore play a role in governing the total rate of fatty acid production. Possesses both acetoacetyl-ACP synthase and acetyl transacylase activities. Its substrate specificity determines the biosynthesis of branched-chain and/or straight-chain of fatty acids.</text>
</comment>
<keyword evidence="5 10" id="KW-0276">Fatty acid metabolism</keyword>
<proteinExistence type="inferred from homology"/>
<evidence type="ECO:0000256" key="5">
    <source>
        <dbReference type="ARBA" id="ARBA00022832"/>
    </source>
</evidence>
<dbReference type="EMBL" id="JADINB010000144">
    <property type="protein sequence ID" value="MBO8429637.1"/>
    <property type="molecule type" value="Genomic_DNA"/>
</dbReference>
<comment type="pathway">
    <text evidence="10">Lipid metabolism; fatty acid biosynthesis.</text>
</comment>
<keyword evidence="11" id="KW-0472">Membrane</keyword>
<dbReference type="InterPro" id="IPR013747">
    <property type="entry name" value="ACP_syn_III_C"/>
</dbReference>
<accession>A0A9D9GZ64</accession>